<evidence type="ECO:0000256" key="5">
    <source>
        <dbReference type="ARBA" id="ARBA00022825"/>
    </source>
</evidence>
<feature type="region of interest" description="Disordered" evidence="9">
    <location>
        <begin position="628"/>
        <end position="647"/>
    </location>
</feature>
<comment type="subcellular location">
    <subcellularLocation>
        <location evidence="1">Nucleus</location>
    </subcellularLocation>
</comment>
<dbReference type="PROSITE" id="PS00136">
    <property type="entry name" value="SUBTILASE_ASP"/>
    <property type="match status" value="1"/>
</dbReference>
<dbReference type="PROSITE" id="PS51892">
    <property type="entry name" value="SUBTILASE"/>
    <property type="match status" value="1"/>
</dbReference>
<dbReference type="Gene3D" id="1.20.1250.40">
    <property type="match status" value="1"/>
</dbReference>
<evidence type="ECO:0000256" key="3">
    <source>
        <dbReference type="ARBA" id="ARBA00022670"/>
    </source>
</evidence>
<evidence type="ECO:0000256" key="9">
    <source>
        <dbReference type="SAM" id="MobiDB-lite"/>
    </source>
</evidence>
<dbReference type="Proteomes" id="UP000054018">
    <property type="component" value="Unassembled WGS sequence"/>
</dbReference>
<dbReference type="EMBL" id="KN833736">
    <property type="protein sequence ID" value="KIK22721.1"/>
    <property type="molecule type" value="Genomic_DNA"/>
</dbReference>
<dbReference type="Gene3D" id="3.40.50.200">
    <property type="entry name" value="Peptidase S8/S53 domain"/>
    <property type="match status" value="1"/>
</dbReference>
<dbReference type="InterPro" id="IPR000209">
    <property type="entry name" value="Peptidase_S8/S53_dom"/>
</dbReference>
<keyword evidence="4 7" id="KW-0378">Hydrolase</keyword>
<feature type="chain" id="PRO_5002206418" description="RNA polymerase Rpb4/RPC9 core domain-containing protein" evidence="10">
    <location>
        <begin position="22"/>
        <end position="691"/>
    </location>
</feature>
<dbReference type="InterPro" id="IPR022398">
    <property type="entry name" value="Peptidase_S8_His-AS"/>
</dbReference>
<dbReference type="GO" id="GO:0005615">
    <property type="term" value="C:extracellular space"/>
    <property type="evidence" value="ECO:0007669"/>
    <property type="project" value="TreeGrafter"/>
</dbReference>
<feature type="domain" description="RNA polymerase Rpb4/RPC9 core" evidence="11">
    <location>
        <begin position="485"/>
        <end position="630"/>
    </location>
</feature>
<dbReference type="InterPro" id="IPR006590">
    <property type="entry name" value="RNA_pol_Rpb4/RPC9_core"/>
</dbReference>
<comment type="similarity">
    <text evidence="2 7 8">Belongs to the peptidase S8 family.</text>
</comment>
<dbReference type="GO" id="GO:0030880">
    <property type="term" value="C:RNA polymerase complex"/>
    <property type="evidence" value="ECO:0007669"/>
    <property type="project" value="InterPro"/>
</dbReference>
<keyword evidence="10" id="KW-0732">Signal</keyword>
<dbReference type="InterPro" id="IPR034193">
    <property type="entry name" value="PCSK9_ProteinaseK-like"/>
</dbReference>
<gene>
    <name evidence="12" type="ORF">PISMIDRAFT_23609</name>
</gene>
<evidence type="ECO:0000256" key="2">
    <source>
        <dbReference type="ARBA" id="ARBA00011073"/>
    </source>
</evidence>
<dbReference type="CDD" id="cd04077">
    <property type="entry name" value="Peptidases_S8_PCSK9_ProteinaseK_like"/>
    <property type="match status" value="1"/>
</dbReference>
<dbReference type="Pfam" id="PF05922">
    <property type="entry name" value="Inhibitor_I9"/>
    <property type="match status" value="1"/>
</dbReference>
<dbReference type="OrthoDB" id="206201at2759"/>
<dbReference type="InterPro" id="IPR050131">
    <property type="entry name" value="Peptidase_S8_subtilisin-like"/>
</dbReference>
<dbReference type="GO" id="GO:0006352">
    <property type="term" value="P:DNA-templated transcription initiation"/>
    <property type="evidence" value="ECO:0007669"/>
    <property type="project" value="InterPro"/>
</dbReference>
<dbReference type="InterPro" id="IPR037045">
    <property type="entry name" value="S8pro/Inhibitor_I9_sf"/>
</dbReference>
<evidence type="ECO:0000256" key="7">
    <source>
        <dbReference type="PROSITE-ProRule" id="PRU01240"/>
    </source>
</evidence>
<feature type="region of interest" description="Disordered" evidence="9">
    <location>
        <begin position="661"/>
        <end position="691"/>
    </location>
</feature>
<dbReference type="PANTHER" id="PTHR43806">
    <property type="entry name" value="PEPTIDASE S8"/>
    <property type="match status" value="1"/>
</dbReference>
<feature type="signal peptide" evidence="10">
    <location>
        <begin position="1"/>
        <end position="21"/>
    </location>
</feature>
<organism evidence="12 13">
    <name type="scientific">Pisolithus microcarpus 441</name>
    <dbReference type="NCBI Taxonomy" id="765257"/>
    <lineage>
        <taxon>Eukaryota</taxon>
        <taxon>Fungi</taxon>
        <taxon>Dikarya</taxon>
        <taxon>Basidiomycota</taxon>
        <taxon>Agaricomycotina</taxon>
        <taxon>Agaricomycetes</taxon>
        <taxon>Agaricomycetidae</taxon>
        <taxon>Boletales</taxon>
        <taxon>Sclerodermatineae</taxon>
        <taxon>Pisolithaceae</taxon>
        <taxon>Pisolithus</taxon>
    </lineage>
</organism>
<dbReference type="InterPro" id="IPR015500">
    <property type="entry name" value="Peptidase_S8_subtilisin-rel"/>
</dbReference>
<dbReference type="InterPro" id="IPR036852">
    <property type="entry name" value="Peptidase_S8/S53_dom_sf"/>
</dbReference>
<keyword evidence="5 7" id="KW-0720">Serine protease</keyword>
<evidence type="ECO:0000256" key="4">
    <source>
        <dbReference type="ARBA" id="ARBA00022801"/>
    </source>
</evidence>
<dbReference type="SMART" id="SM00657">
    <property type="entry name" value="RPOL4c"/>
    <property type="match status" value="1"/>
</dbReference>
<dbReference type="Gene3D" id="3.30.70.80">
    <property type="entry name" value="Peptidase S8 propeptide/proteinase inhibitor I9"/>
    <property type="match status" value="1"/>
</dbReference>
<evidence type="ECO:0000256" key="6">
    <source>
        <dbReference type="ARBA" id="ARBA00023242"/>
    </source>
</evidence>
<dbReference type="GO" id="GO:0000166">
    <property type="term" value="F:nucleotide binding"/>
    <property type="evidence" value="ECO:0007669"/>
    <property type="project" value="InterPro"/>
</dbReference>
<dbReference type="AlphaFoldDB" id="A0A0C9Z0X0"/>
<dbReference type="PANTHER" id="PTHR43806:SF11">
    <property type="entry name" value="CEREVISIN-RELATED"/>
    <property type="match status" value="1"/>
</dbReference>
<dbReference type="PROSITE" id="PS00137">
    <property type="entry name" value="SUBTILASE_HIS"/>
    <property type="match status" value="1"/>
</dbReference>
<feature type="active site" description="Charge relay system" evidence="7">
    <location>
        <position position="216"/>
    </location>
</feature>
<dbReference type="GO" id="GO:0005634">
    <property type="term" value="C:nucleus"/>
    <property type="evidence" value="ECO:0007669"/>
    <property type="project" value="UniProtKB-SubCell"/>
</dbReference>
<dbReference type="SUPFAM" id="SSF47819">
    <property type="entry name" value="HRDC-like"/>
    <property type="match status" value="1"/>
</dbReference>
<protein>
    <recommendedName>
        <fullName evidence="11">RNA polymerase Rpb4/RPC9 core domain-containing protein</fullName>
    </recommendedName>
</protein>
<keyword evidence="13" id="KW-1185">Reference proteome</keyword>
<dbReference type="InterPro" id="IPR010259">
    <property type="entry name" value="S8pro/Inhibitor_I9"/>
</dbReference>
<dbReference type="SUPFAM" id="SSF52743">
    <property type="entry name" value="Subtilisin-like"/>
    <property type="match status" value="1"/>
</dbReference>
<dbReference type="GO" id="GO:0004252">
    <property type="term" value="F:serine-type endopeptidase activity"/>
    <property type="evidence" value="ECO:0007669"/>
    <property type="project" value="UniProtKB-UniRule"/>
</dbReference>
<keyword evidence="6" id="KW-0539">Nucleus</keyword>
<evidence type="ECO:0000313" key="13">
    <source>
        <dbReference type="Proteomes" id="UP000054018"/>
    </source>
</evidence>
<reference evidence="13" key="2">
    <citation type="submission" date="2015-01" db="EMBL/GenBank/DDBJ databases">
        <title>Evolutionary Origins and Diversification of the Mycorrhizal Mutualists.</title>
        <authorList>
            <consortium name="DOE Joint Genome Institute"/>
            <consortium name="Mycorrhizal Genomics Consortium"/>
            <person name="Kohler A."/>
            <person name="Kuo A."/>
            <person name="Nagy L.G."/>
            <person name="Floudas D."/>
            <person name="Copeland A."/>
            <person name="Barry K.W."/>
            <person name="Cichocki N."/>
            <person name="Veneault-Fourrey C."/>
            <person name="LaButti K."/>
            <person name="Lindquist E.A."/>
            <person name="Lipzen A."/>
            <person name="Lundell T."/>
            <person name="Morin E."/>
            <person name="Murat C."/>
            <person name="Riley R."/>
            <person name="Ohm R."/>
            <person name="Sun H."/>
            <person name="Tunlid A."/>
            <person name="Henrissat B."/>
            <person name="Grigoriev I.V."/>
            <person name="Hibbett D.S."/>
            <person name="Martin F."/>
        </authorList>
    </citation>
    <scope>NUCLEOTIDE SEQUENCE [LARGE SCALE GENOMIC DNA]</scope>
    <source>
        <strain evidence="13">441</strain>
    </source>
</reference>
<dbReference type="HOGENOM" id="CLU_011263_1_4_1"/>
<dbReference type="InterPro" id="IPR023828">
    <property type="entry name" value="Peptidase_S8_Ser-AS"/>
</dbReference>
<dbReference type="SUPFAM" id="SSF54897">
    <property type="entry name" value="Protease propeptides/inhibitors"/>
    <property type="match status" value="1"/>
</dbReference>
<dbReference type="STRING" id="765257.A0A0C9Z0X0"/>
<feature type="compositionally biased region" description="Acidic residues" evidence="9">
    <location>
        <begin position="682"/>
        <end position="691"/>
    </location>
</feature>
<keyword evidence="3 7" id="KW-0645">Protease</keyword>
<evidence type="ECO:0000259" key="11">
    <source>
        <dbReference type="SMART" id="SM00657"/>
    </source>
</evidence>
<reference evidence="12 13" key="1">
    <citation type="submission" date="2014-04" db="EMBL/GenBank/DDBJ databases">
        <authorList>
            <consortium name="DOE Joint Genome Institute"/>
            <person name="Kuo A."/>
            <person name="Kohler A."/>
            <person name="Costa M.D."/>
            <person name="Nagy L.G."/>
            <person name="Floudas D."/>
            <person name="Copeland A."/>
            <person name="Barry K.W."/>
            <person name="Cichocki N."/>
            <person name="Veneault-Fourrey C."/>
            <person name="LaButti K."/>
            <person name="Lindquist E.A."/>
            <person name="Lipzen A."/>
            <person name="Lundell T."/>
            <person name="Morin E."/>
            <person name="Murat C."/>
            <person name="Sun H."/>
            <person name="Tunlid A."/>
            <person name="Henrissat B."/>
            <person name="Grigoriev I.V."/>
            <person name="Hibbett D.S."/>
            <person name="Martin F."/>
            <person name="Nordberg H.P."/>
            <person name="Cantor M.N."/>
            <person name="Hua S.X."/>
        </authorList>
    </citation>
    <scope>NUCLEOTIDE SEQUENCE [LARGE SCALE GENOMIC DNA]</scope>
    <source>
        <strain evidence="12 13">441</strain>
    </source>
</reference>
<dbReference type="InterPro" id="IPR005574">
    <property type="entry name" value="Rpb4/RPC9"/>
</dbReference>
<dbReference type="Pfam" id="PF03874">
    <property type="entry name" value="RNA_pol_Rpb4"/>
    <property type="match status" value="1"/>
</dbReference>
<dbReference type="Pfam" id="PF00082">
    <property type="entry name" value="Peptidase_S8"/>
    <property type="match status" value="1"/>
</dbReference>
<evidence type="ECO:0000313" key="12">
    <source>
        <dbReference type="EMBL" id="KIK22721.1"/>
    </source>
</evidence>
<dbReference type="FunFam" id="3.40.50.200:FF:000007">
    <property type="entry name" value="Subtilisin-like serine protease"/>
    <property type="match status" value="1"/>
</dbReference>
<evidence type="ECO:0000256" key="10">
    <source>
        <dbReference type="SAM" id="SignalP"/>
    </source>
</evidence>
<sequence length="691" mass="74980">MSRLVAVWLSLALPLAPLALATPLSTSPYHAPTRTHLSVAPLHVEDHPHGSIDNSYIVVFKEDVSPALMDNHLNFLQMAHASDSLLGNSVADGLRHIYDGGLKGYAGEFTEGVIEQIRRMPEVDFVEMDQVVRATVFNETIVEQKGSPWGLARISHRHKLTFSTFTKYVYDDVAGEGVDAYIIDTGINTQHEQFEDRAEWGYTVPRDDTDSDENGHGTHCAGTIASIKYGVAKRARVIAVKVLGSNGSGSMSDVIAGVEWARKSALDKAKEARAERAATGKSKHKGSVANMSLGGGKSTGLEIAVNRAVDQGIHFAVAAGNDDRDACKYSPAGAEKAVTVGASTLGDERAYFSNYGECVDVFAPANIHQGLNILSTYKGSPHAIATLSGTSMASPHTAGLLAYLLSIYPSATFNPTLLKDAPISEWNDRYASVYAIAYMVLPRWVVAYLPPPAFLAPIPSDDVTILSPKVLKQALLDLSSKGLIADVVNSRTALLSNFEVLTLLRELDAKHVARTKAALRTKKEEDAAGKPTQDSHIEEVSENLRTVELETIQYLSAEYQPMRQQCEVGVTQLVKDLAPFGLTKAEKLQVVNLAPTEAVELYVIVEELEDRLGDRMDQVISVVSKSLQGNRSHGMNGPPPTHDTVPEPTVGYVEVYEEEERWEHDGNDLEFDDFGEGVGVEGDLDMEDGGE</sequence>
<dbReference type="InterPro" id="IPR023827">
    <property type="entry name" value="Peptidase_S8_Asp-AS"/>
</dbReference>
<proteinExistence type="inferred from homology"/>
<dbReference type="PRINTS" id="PR00723">
    <property type="entry name" value="SUBTILISIN"/>
</dbReference>
<dbReference type="GO" id="GO:0006508">
    <property type="term" value="P:proteolysis"/>
    <property type="evidence" value="ECO:0007669"/>
    <property type="project" value="UniProtKB-KW"/>
</dbReference>
<dbReference type="InterPro" id="IPR010997">
    <property type="entry name" value="HRDC-like_sf"/>
</dbReference>
<dbReference type="PROSITE" id="PS00138">
    <property type="entry name" value="SUBTILASE_SER"/>
    <property type="match status" value="1"/>
</dbReference>
<evidence type="ECO:0000256" key="8">
    <source>
        <dbReference type="RuleBase" id="RU003355"/>
    </source>
</evidence>
<dbReference type="InterPro" id="IPR038324">
    <property type="entry name" value="Rpb4/RPC9_sf"/>
</dbReference>
<evidence type="ECO:0000256" key="1">
    <source>
        <dbReference type="ARBA" id="ARBA00004123"/>
    </source>
</evidence>
<name>A0A0C9Z0X0_9AGAM</name>
<feature type="active site" description="Charge relay system" evidence="7">
    <location>
        <position position="391"/>
    </location>
</feature>
<accession>A0A0C9Z0X0</accession>
<feature type="active site" description="Charge relay system" evidence="7">
    <location>
        <position position="184"/>
    </location>
</feature>